<evidence type="ECO:0008006" key="4">
    <source>
        <dbReference type="Google" id="ProtNLM"/>
    </source>
</evidence>
<evidence type="ECO:0000313" key="2">
    <source>
        <dbReference type="EMBL" id="DBA21532.1"/>
    </source>
</evidence>
<feature type="transmembrane region" description="Helical" evidence="1">
    <location>
        <begin position="43"/>
        <end position="61"/>
    </location>
</feature>
<keyword evidence="3" id="KW-1185">Reference proteome</keyword>
<evidence type="ECO:0000256" key="1">
    <source>
        <dbReference type="SAM" id="Phobius"/>
    </source>
</evidence>
<dbReference type="EMBL" id="DYDO01000007">
    <property type="protein sequence ID" value="DBA21532.1"/>
    <property type="molecule type" value="Genomic_DNA"/>
</dbReference>
<reference evidence="2" key="1">
    <citation type="thesis" date="2020" institute="ProQuest LLC" country="789 East Eisenhower Parkway, Ann Arbor, MI, USA">
        <title>Comparative Genomics and Chromosome Evolution.</title>
        <authorList>
            <person name="Mudd A.B."/>
        </authorList>
    </citation>
    <scope>NUCLEOTIDE SEQUENCE</scope>
    <source>
        <strain evidence="2">1538</strain>
        <tissue evidence="2">Blood</tissue>
    </source>
</reference>
<keyword evidence="1" id="KW-0472">Membrane</keyword>
<accession>A0AAV3AEX5</accession>
<comment type="caution">
    <text evidence="2">The sequence shown here is derived from an EMBL/GenBank/DDBJ whole genome shotgun (WGS) entry which is preliminary data.</text>
</comment>
<name>A0AAV3AEX5_PYXAD</name>
<dbReference type="Proteomes" id="UP001181693">
    <property type="component" value="Unassembled WGS sequence"/>
</dbReference>
<evidence type="ECO:0000313" key="3">
    <source>
        <dbReference type="Proteomes" id="UP001181693"/>
    </source>
</evidence>
<keyword evidence="1" id="KW-0812">Transmembrane</keyword>
<keyword evidence="1" id="KW-1133">Transmembrane helix</keyword>
<dbReference type="AlphaFoldDB" id="A0AAV3AEX5"/>
<organism evidence="2 3">
    <name type="scientific">Pyxicephalus adspersus</name>
    <name type="common">African bullfrog</name>
    <dbReference type="NCBI Taxonomy" id="30357"/>
    <lineage>
        <taxon>Eukaryota</taxon>
        <taxon>Metazoa</taxon>
        <taxon>Chordata</taxon>
        <taxon>Craniata</taxon>
        <taxon>Vertebrata</taxon>
        <taxon>Euteleostomi</taxon>
        <taxon>Amphibia</taxon>
        <taxon>Batrachia</taxon>
        <taxon>Anura</taxon>
        <taxon>Neobatrachia</taxon>
        <taxon>Ranoidea</taxon>
        <taxon>Pyxicephalidae</taxon>
        <taxon>Pyxicephalinae</taxon>
        <taxon>Pyxicephalus</taxon>
    </lineage>
</organism>
<sequence>MLWCHSTAPVELKYCMYRIQFSFADTVAFSGTACCRFTRPVNWLLFSPSVVCAAAAVSCFIRRQMMHCNYSSTAASSKQRPPCQFCPCAVL</sequence>
<gene>
    <name evidence="2" type="ORF">GDO54_018147</name>
</gene>
<protein>
    <recommendedName>
        <fullName evidence="4">Secreted protein</fullName>
    </recommendedName>
</protein>
<proteinExistence type="predicted"/>